<feature type="region of interest" description="Disordered" evidence="2">
    <location>
        <begin position="1312"/>
        <end position="1402"/>
    </location>
</feature>
<feature type="compositionally biased region" description="Low complexity" evidence="2">
    <location>
        <begin position="1615"/>
        <end position="1625"/>
    </location>
</feature>
<feature type="coiled-coil region" evidence="1">
    <location>
        <begin position="20"/>
        <end position="117"/>
    </location>
</feature>
<accession>A0A9Q0M1R8</accession>
<feature type="compositionally biased region" description="Low complexity" evidence="2">
    <location>
        <begin position="1312"/>
        <end position="1322"/>
    </location>
</feature>
<protein>
    <recommendedName>
        <fullName evidence="5">Nucleoprotein TPR</fullName>
    </recommendedName>
</protein>
<dbReference type="Proteomes" id="UP001142055">
    <property type="component" value="Chromosome 3"/>
</dbReference>
<feature type="coiled-coil region" evidence="1">
    <location>
        <begin position="196"/>
        <end position="269"/>
    </location>
</feature>
<evidence type="ECO:0000313" key="3">
    <source>
        <dbReference type="EMBL" id="KAJ6217516.1"/>
    </source>
</evidence>
<sequence>MDVKIVNNKTSLIQSFRSKIDKFQSVSKELSNEIEEKNAKISSLNDENSQLNKDNDLLRYEVNNLSEENANHVAEIQQLRLLLQANDNGNNYDHNNLLKLSDELKSKTKELQRIKKESFTENIENLAQLNKNKNSLKVLKEKNELSQKFLFLKDEYIDLLSEYVQDLKSNSDRLEMSFLNEIRMQNKTIMINGSSNSGLQMQNKELKNELDYAKLEIEKLTTNLNSEKTNYDDLKDRHEKHLNDCKNEKESYVTEIDKLNDLVKRSKNEIVDHYIEKLYPHIKGLCQMLQNNMGISRLYSLYMDERKANDNLVMEKAILDERVGNLNMELEQLRIALDRYSDEVKLVPILEGKIFQLENDKKEQTIALRFYQDASQNIYKGCKTFNENLVKLSEKIQQLVQQTNEPSNENSGSENSGLLALEYITQLQSKFQEFNKLQTDYEKGKLELANQKKNLIETDNELNYLRERVSLCEIEKRIDVAKFNLVERELNNLQTLMNDTKTNYELDCKRLNDTNQSLQAKTDSFQEKIEKLKTKLKEVQDDNEKMAQEIRVLENKVLTQTQEVEFAEQRCSSQKNFRKQLEKSCVQLRIQNESLNDINRKLTENINQMQINIHTENDLSNQRLDWSKKHIELKEELNHLVNSLKQNSVSVEENVLNRLQLIENEKANLISMNEQKEKQWQEERTLLVARVAEFERLFSDESTKLASLNESYYKLQAIKAVVNDNAEVDGTIRSENDILRSQLQDLEYQFQELNNQLVTFKQKYIELTTENSNLVSSKNELELQLSAAKNDNSNTMIKLEQLKSELQSKVIELETKFNSTSEKYSTLIEQNRVEIENKESTCQSYLKQIEALNLAKIDLSSRLDQATFQGELTKMATFKSLIDSLYTENTILRTRIDSFNSKENRFNSEMEALKAKQAQEARLQKCLENMSQLKDTFAVAMNNDNEKIQSLFEVNRQLRLEKDELMRQCSIQKHEIDQFQQRMKSEDINLLHETLNEYRTQLEVLKTQINSKTLENAQLAQQLKAREDENQKLEKSVQELKQSNTNLNENLESLKRELENSNHKNRSEFNNVKSNLAAAEQVETNLRNDIEQLRKEVATLQNTNQQIKILARKYKSQCDELQKTVNSKTGTINESDLNQSSSVITEKDDKIKELEEKIHTSVTEYEQLKADNDRLNKENEQLRIQMNEKDAKAKKIAQQAWQKLSDNKRTIASKETEIEALKAQLRSSSISKLNQPTTSKFSSVSNRRKMPISSTYISASQYAPSTSFDALISSNLQPSSSNEDNVTLQSAQITSHSVDDNSSESMLSNIARQLQQQQQQRQSVPDSNVSSNKRGYSTDEGENSMKKTRRNDDNQVENLYEDEDDSNQSVDNIEEDSNDVSATAQSGSNYNQTSEESAEETIPLEDINVEDESNEQLVNNNQSDAASSSHQLVLSAQLDPLLTEPGPSNRNEFATSTGSTFVSHPLSLRSTSTVPGLEHHDDDDGRSIPMTSTTSDSLNTQPRLMILPPNNMHSSSNPIIGTIGPYQEDGEGIVPSTPILYVPRYEESMVSPQVQQPRFLFGNANSMVHQQDQSTAPSTSDSHHSISTIMVDDSVVDFDPTSPRASQMIDDQMGSSIPTSSDSSSNVPTIEVNQTDQQQVQSAEQVGRTRKLRILRRP</sequence>
<feature type="region of interest" description="Disordered" evidence="2">
    <location>
        <begin position="1440"/>
        <end position="1502"/>
    </location>
</feature>
<feature type="coiled-coil region" evidence="1">
    <location>
        <begin position="448"/>
        <end position="679"/>
    </location>
</feature>
<keyword evidence="1" id="KW-0175">Coiled coil</keyword>
<evidence type="ECO:0000256" key="1">
    <source>
        <dbReference type="SAM" id="Coils"/>
    </source>
</evidence>
<dbReference type="EMBL" id="JAPWDV010000003">
    <property type="protein sequence ID" value="KAJ6217516.1"/>
    <property type="molecule type" value="Genomic_DNA"/>
</dbReference>
<evidence type="ECO:0008006" key="5">
    <source>
        <dbReference type="Google" id="ProtNLM"/>
    </source>
</evidence>
<feature type="compositionally biased region" description="Polar residues" evidence="2">
    <location>
        <begin position="1489"/>
        <end position="1502"/>
    </location>
</feature>
<organism evidence="3 4">
    <name type="scientific">Blomia tropicalis</name>
    <name type="common">Mite</name>
    <dbReference type="NCBI Taxonomy" id="40697"/>
    <lineage>
        <taxon>Eukaryota</taxon>
        <taxon>Metazoa</taxon>
        <taxon>Ecdysozoa</taxon>
        <taxon>Arthropoda</taxon>
        <taxon>Chelicerata</taxon>
        <taxon>Arachnida</taxon>
        <taxon>Acari</taxon>
        <taxon>Acariformes</taxon>
        <taxon>Sarcoptiformes</taxon>
        <taxon>Astigmata</taxon>
        <taxon>Glycyphagoidea</taxon>
        <taxon>Echimyopodidae</taxon>
        <taxon>Blomia</taxon>
    </lineage>
</organism>
<feature type="compositionally biased region" description="Basic and acidic residues" evidence="2">
    <location>
        <begin position="1477"/>
        <end position="1486"/>
    </location>
</feature>
<feature type="region of interest" description="Disordered" evidence="2">
    <location>
        <begin position="1604"/>
        <end position="1658"/>
    </location>
</feature>
<name>A0A9Q0M1R8_BLOTA</name>
<feature type="compositionally biased region" description="Polar residues" evidence="2">
    <location>
        <begin position="1446"/>
        <end position="1474"/>
    </location>
</feature>
<keyword evidence="4" id="KW-1185">Reference proteome</keyword>
<dbReference type="PANTHER" id="PTHR23159">
    <property type="entry name" value="CENTROSOMAL PROTEIN 2"/>
    <property type="match status" value="1"/>
</dbReference>
<feature type="compositionally biased region" description="Acidic residues" evidence="2">
    <location>
        <begin position="1359"/>
        <end position="1378"/>
    </location>
</feature>
<feature type="compositionally biased region" description="Polar residues" evidence="2">
    <location>
        <begin position="1379"/>
        <end position="1395"/>
    </location>
</feature>
<comment type="caution">
    <text evidence="3">The sequence shown here is derived from an EMBL/GenBank/DDBJ whole genome shotgun (WGS) entry which is preliminary data.</text>
</comment>
<feature type="compositionally biased region" description="Basic residues" evidence="2">
    <location>
        <begin position="1648"/>
        <end position="1658"/>
    </location>
</feature>
<feature type="coiled-coil region" evidence="1">
    <location>
        <begin position="316"/>
        <end position="343"/>
    </location>
</feature>
<feature type="compositionally biased region" description="Polar residues" evidence="2">
    <location>
        <begin position="1323"/>
        <end position="1335"/>
    </location>
</feature>
<proteinExistence type="predicted"/>
<dbReference type="Gene3D" id="1.10.287.1490">
    <property type="match status" value="1"/>
</dbReference>
<evidence type="ECO:0000256" key="2">
    <source>
        <dbReference type="SAM" id="MobiDB-lite"/>
    </source>
</evidence>
<gene>
    <name evidence="3" type="ORF">RDWZM_008673</name>
</gene>
<dbReference type="PANTHER" id="PTHR23159:SF31">
    <property type="entry name" value="CENTROSOME-ASSOCIATED PROTEIN CEP250 ISOFORM X1"/>
    <property type="match status" value="1"/>
</dbReference>
<feature type="coiled-coil region" evidence="1">
    <location>
        <begin position="896"/>
        <end position="1224"/>
    </location>
</feature>
<feature type="compositionally biased region" description="Polar residues" evidence="2">
    <location>
        <begin position="1626"/>
        <end position="1644"/>
    </location>
</feature>
<dbReference type="OMA" id="QHETIVE"/>
<reference evidence="3" key="1">
    <citation type="submission" date="2022-12" db="EMBL/GenBank/DDBJ databases">
        <title>Genome assemblies of Blomia tropicalis.</title>
        <authorList>
            <person name="Cui Y."/>
        </authorList>
    </citation>
    <scope>NUCLEOTIDE SEQUENCE</scope>
    <source>
        <tissue evidence="3">Adult mites</tissue>
    </source>
</reference>
<feature type="coiled-coil region" evidence="1">
    <location>
        <begin position="736"/>
        <end position="855"/>
    </location>
</feature>
<evidence type="ECO:0000313" key="4">
    <source>
        <dbReference type="Proteomes" id="UP001142055"/>
    </source>
</evidence>